<comment type="caution">
    <text evidence="2">The sequence shown here is derived from an EMBL/GenBank/DDBJ whole genome shotgun (WGS) entry which is preliminary data.</text>
</comment>
<gene>
    <name evidence="2" type="ORF">E2F50_10825</name>
</gene>
<dbReference type="Pfam" id="PF05016">
    <property type="entry name" value="ParE_toxin"/>
    <property type="match status" value="1"/>
</dbReference>
<proteinExistence type="predicted"/>
<dbReference type="OrthoDB" id="9814952at2"/>
<dbReference type="EMBL" id="SMTL01000002">
    <property type="protein sequence ID" value="TDK37354.1"/>
    <property type="molecule type" value="Genomic_DNA"/>
</dbReference>
<name>A0A4R5UKL1_9HYPH</name>
<protein>
    <submittedName>
        <fullName evidence="2">Type II toxin-antitoxin system RelE/ParE family toxin</fullName>
    </submittedName>
</protein>
<evidence type="ECO:0000313" key="3">
    <source>
        <dbReference type="Proteomes" id="UP000295238"/>
    </source>
</evidence>
<dbReference type="Proteomes" id="UP000295238">
    <property type="component" value="Unassembled WGS sequence"/>
</dbReference>
<sequence length="104" mass="11781">MNYHVVFAPAASQDLENLLIYLAARMGAERARLYVGEIQAYCLNFSTFPKRGMRRSDLRPGLRLVGYRRRATIAFEVSGDAVIIARIFHRGRHVDLDDEAGDPD</sequence>
<dbReference type="InterPro" id="IPR007712">
    <property type="entry name" value="RelE/ParE_toxin"/>
</dbReference>
<accession>A0A4R5UKL1</accession>
<reference evidence="2 3" key="1">
    <citation type="submission" date="2019-03" db="EMBL/GenBank/DDBJ databases">
        <title>Rhizobium sp. nov., an bacterium isolated from biocrust in Mu Us Desert.</title>
        <authorList>
            <person name="Lixiong L."/>
        </authorList>
    </citation>
    <scope>NUCLEOTIDE SEQUENCE [LARGE SCALE GENOMIC DNA]</scope>
    <source>
        <strain evidence="2 3">SPY-1</strain>
    </source>
</reference>
<organism evidence="2 3">
    <name type="scientific">Rhizobium deserti</name>
    <dbReference type="NCBI Taxonomy" id="2547961"/>
    <lineage>
        <taxon>Bacteria</taxon>
        <taxon>Pseudomonadati</taxon>
        <taxon>Pseudomonadota</taxon>
        <taxon>Alphaproteobacteria</taxon>
        <taxon>Hyphomicrobiales</taxon>
        <taxon>Rhizobiaceae</taxon>
        <taxon>Rhizobium/Agrobacterium group</taxon>
        <taxon>Rhizobium</taxon>
    </lineage>
</organism>
<evidence type="ECO:0000313" key="2">
    <source>
        <dbReference type="EMBL" id="TDK37354.1"/>
    </source>
</evidence>
<dbReference type="Gene3D" id="3.30.2310.20">
    <property type="entry name" value="RelE-like"/>
    <property type="match status" value="1"/>
</dbReference>
<dbReference type="AlphaFoldDB" id="A0A4R5UKL1"/>
<evidence type="ECO:0000256" key="1">
    <source>
        <dbReference type="ARBA" id="ARBA00022649"/>
    </source>
</evidence>
<keyword evidence="3" id="KW-1185">Reference proteome</keyword>
<dbReference type="InterPro" id="IPR035093">
    <property type="entry name" value="RelE/ParE_toxin_dom_sf"/>
</dbReference>
<keyword evidence="1" id="KW-1277">Toxin-antitoxin system</keyword>
<dbReference type="RefSeq" id="WP_133316121.1">
    <property type="nucleotide sequence ID" value="NZ_SMTL01000002.1"/>
</dbReference>